<dbReference type="AlphaFoldDB" id="A0A328B9H7"/>
<feature type="compositionally biased region" description="Basic and acidic residues" evidence="1">
    <location>
        <begin position="1"/>
        <end position="11"/>
    </location>
</feature>
<evidence type="ECO:0000313" key="3">
    <source>
        <dbReference type="Proteomes" id="UP000249524"/>
    </source>
</evidence>
<dbReference type="InterPro" id="IPR016084">
    <property type="entry name" value="Haem_Oase-like_multi-hlx"/>
</dbReference>
<dbReference type="Gene3D" id="1.20.910.10">
    <property type="entry name" value="Heme oxygenase-like"/>
    <property type="match status" value="1"/>
</dbReference>
<organism evidence="2 3">
    <name type="scientific">Phenylobacterium kunshanense</name>
    <dbReference type="NCBI Taxonomy" id="1445034"/>
    <lineage>
        <taxon>Bacteria</taxon>
        <taxon>Pseudomonadati</taxon>
        <taxon>Pseudomonadota</taxon>
        <taxon>Alphaproteobacteria</taxon>
        <taxon>Caulobacterales</taxon>
        <taxon>Caulobacteraceae</taxon>
        <taxon>Phenylobacterium</taxon>
    </lineage>
</organism>
<dbReference type="EMBL" id="QFYS01000007">
    <property type="protein sequence ID" value="RAK63627.1"/>
    <property type="molecule type" value="Genomic_DNA"/>
</dbReference>
<dbReference type="CDD" id="cd19166">
    <property type="entry name" value="HemeO-bac"/>
    <property type="match status" value="1"/>
</dbReference>
<name>A0A328B9H7_9CAUL</name>
<evidence type="ECO:0000256" key="1">
    <source>
        <dbReference type="SAM" id="MobiDB-lite"/>
    </source>
</evidence>
<proteinExistence type="predicted"/>
<sequence length="195" mass="20693">MSPIRPNDKPAGDSGAHRRLREATQSQHEALERRTDVIGRLLTPRGRREVVAGFHRLHAGLEDGIAVWLAGDHALDFDARRRTVLLEADLGVVGGRAQAVSDAPIANGRGEALGQLYVLEGSALGGKVIRKAVLQQGGDLAGLSFLDPYGDALAVRWRAFLAVVGREADIDPMVAGARAAFAYAESCLAQEAAVV</sequence>
<dbReference type="Proteomes" id="UP000249524">
    <property type="component" value="Unassembled WGS sequence"/>
</dbReference>
<dbReference type="OrthoDB" id="9149607at2"/>
<comment type="caution">
    <text evidence="2">The sequence shown here is derived from an EMBL/GenBank/DDBJ whole genome shotgun (WGS) entry which is preliminary data.</text>
</comment>
<evidence type="ECO:0000313" key="2">
    <source>
        <dbReference type="EMBL" id="RAK63627.1"/>
    </source>
</evidence>
<accession>A0A328B9H7</accession>
<protein>
    <submittedName>
        <fullName evidence="2">Biliverdin-producing heme oxygenase</fullName>
    </submittedName>
</protein>
<dbReference type="SUPFAM" id="SSF48613">
    <property type="entry name" value="Heme oxygenase-like"/>
    <property type="match status" value="1"/>
</dbReference>
<gene>
    <name evidence="2" type="ORF">DJ019_15330</name>
</gene>
<reference evidence="2 3" key="1">
    <citation type="submission" date="2018-05" db="EMBL/GenBank/DDBJ databases">
        <authorList>
            <person name="Lanie J.A."/>
            <person name="Ng W.-L."/>
            <person name="Kazmierczak K.M."/>
            <person name="Andrzejewski T.M."/>
            <person name="Davidsen T.M."/>
            <person name="Wayne K.J."/>
            <person name="Tettelin H."/>
            <person name="Glass J.I."/>
            <person name="Rusch D."/>
            <person name="Podicherti R."/>
            <person name="Tsui H.-C.T."/>
            <person name="Winkler M.E."/>
        </authorList>
    </citation>
    <scope>NUCLEOTIDE SEQUENCE [LARGE SCALE GENOMIC DNA]</scope>
    <source>
        <strain evidence="2 3">BUT-10</strain>
    </source>
</reference>
<keyword evidence="3" id="KW-1185">Reference proteome</keyword>
<dbReference type="RefSeq" id="WP_111276937.1">
    <property type="nucleotide sequence ID" value="NZ_QFYS01000007.1"/>
</dbReference>
<feature type="region of interest" description="Disordered" evidence="1">
    <location>
        <begin position="1"/>
        <end position="29"/>
    </location>
</feature>